<dbReference type="Proteomes" id="UP000002058">
    <property type="component" value="Unassembled WGS sequence"/>
</dbReference>
<dbReference type="InterPro" id="IPR007232">
    <property type="entry name" value="Rad52_Rad59_Rad22"/>
</dbReference>
<dbReference type="VEuPathDB" id="FungiDB:UREG_05569"/>
<keyword evidence="7" id="KW-1185">Reference proteome</keyword>
<dbReference type="STRING" id="336963.C4JSY0"/>
<evidence type="ECO:0000256" key="2">
    <source>
        <dbReference type="ARBA" id="ARBA00022763"/>
    </source>
</evidence>
<dbReference type="InParanoid" id="C4JSY0"/>
<evidence type="ECO:0000256" key="4">
    <source>
        <dbReference type="ARBA" id="ARBA00023204"/>
    </source>
</evidence>
<dbReference type="Pfam" id="PF04098">
    <property type="entry name" value="Rad52_Rad22"/>
    <property type="match status" value="1"/>
</dbReference>
<feature type="region of interest" description="Disordered" evidence="5">
    <location>
        <begin position="274"/>
        <end position="311"/>
    </location>
</feature>
<keyword evidence="3" id="KW-0233">DNA recombination</keyword>
<gene>
    <name evidence="6" type="ORF">UREG_05569</name>
</gene>
<feature type="compositionally biased region" description="Pro residues" evidence="5">
    <location>
        <begin position="281"/>
        <end position="290"/>
    </location>
</feature>
<dbReference type="GO" id="GO:0000724">
    <property type="term" value="P:double-strand break repair via homologous recombination"/>
    <property type="evidence" value="ECO:0007669"/>
    <property type="project" value="TreeGrafter"/>
</dbReference>
<dbReference type="PANTHER" id="PTHR12132">
    <property type="entry name" value="DNA REPAIR AND RECOMBINATION PROTEIN RAD52, RAD59"/>
    <property type="match status" value="1"/>
</dbReference>
<evidence type="ECO:0000313" key="7">
    <source>
        <dbReference type="Proteomes" id="UP000002058"/>
    </source>
</evidence>
<dbReference type="eggNOG" id="KOG4141">
    <property type="taxonomic scope" value="Eukaryota"/>
</dbReference>
<evidence type="ECO:0008006" key="8">
    <source>
        <dbReference type="Google" id="ProtNLM"/>
    </source>
</evidence>
<feature type="region of interest" description="Disordered" evidence="5">
    <location>
        <begin position="233"/>
        <end position="260"/>
    </location>
</feature>
<dbReference type="GO" id="GO:0045002">
    <property type="term" value="P:double-strand break repair via single-strand annealing"/>
    <property type="evidence" value="ECO:0007669"/>
    <property type="project" value="TreeGrafter"/>
</dbReference>
<keyword evidence="4" id="KW-0234">DNA repair</keyword>
<dbReference type="PANTHER" id="PTHR12132:SF1">
    <property type="entry name" value="DNA REPAIR PROTEIN RAD52 HOMOLOG"/>
    <property type="match status" value="1"/>
</dbReference>
<feature type="compositionally biased region" description="Polar residues" evidence="5">
    <location>
        <begin position="360"/>
        <end position="377"/>
    </location>
</feature>
<evidence type="ECO:0000313" key="6">
    <source>
        <dbReference type="EMBL" id="EEP80727.1"/>
    </source>
</evidence>
<dbReference type="EMBL" id="CH476617">
    <property type="protein sequence ID" value="EEP80727.1"/>
    <property type="molecule type" value="Genomic_DNA"/>
</dbReference>
<evidence type="ECO:0000256" key="5">
    <source>
        <dbReference type="SAM" id="MobiDB-lite"/>
    </source>
</evidence>
<evidence type="ECO:0000256" key="3">
    <source>
        <dbReference type="ARBA" id="ARBA00023172"/>
    </source>
</evidence>
<dbReference type="AlphaFoldDB" id="C4JSY0"/>
<name>C4JSY0_UNCRE</name>
<feature type="compositionally biased region" description="Polar residues" evidence="5">
    <location>
        <begin position="384"/>
        <end position="393"/>
    </location>
</feature>
<feature type="compositionally biased region" description="Polar residues" evidence="5">
    <location>
        <begin position="450"/>
        <end position="476"/>
    </location>
</feature>
<dbReference type="GO" id="GO:0006312">
    <property type="term" value="P:mitotic recombination"/>
    <property type="evidence" value="ECO:0007669"/>
    <property type="project" value="TreeGrafter"/>
</dbReference>
<dbReference type="GO" id="GO:0005634">
    <property type="term" value="C:nucleus"/>
    <property type="evidence" value="ECO:0007669"/>
    <property type="project" value="TreeGrafter"/>
</dbReference>
<evidence type="ECO:0000256" key="1">
    <source>
        <dbReference type="ARBA" id="ARBA00006638"/>
    </source>
</evidence>
<dbReference type="KEGG" id="ure:UREG_05569"/>
<dbReference type="RefSeq" id="XP_002584880.1">
    <property type="nucleotide sequence ID" value="XM_002584834.1"/>
</dbReference>
<organism evidence="6 7">
    <name type="scientific">Uncinocarpus reesii (strain UAMH 1704)</name>
    <dbReference type="NCBI Taxonomy" id="336963"/>
    <lineage>
        <taxon>Eukaryota</taxon>
        <taxon>Fungi</taxon>
        <taxon>Dikarya</taxon>
        <taxon>Ascomycota</taxon>
        <taxon>Pezizomycotina</taxon>
        <taxon>Eurotiomycetes</taxon>
        <taxon>Eurotiomycetidae</taxon>
        <taxon>Onygenales</taxon>
        <taxon>Onygenaceae</taxon>
        <taxon>Uncinocarpus</taxon>
    </lineage>
</organism>
<dbReference type="InterPro" id="IPR042525">
    <property type="entry name" value="Rad52_Rad59_Rad22_sf"/>
</dbReference>
<proteinExistence type="inferred from homology"/>
<keyword evidence="2" id="KW-0227">DNA damage</keyword>
<dbReference type="GeneID" id="8441075"/>
<sequence length="502" mass="54343">MPAHGDQHRSYSAAVNAANPFEPPVQRINVYTAQEIATLQSRLDKRLGPEFLSSRAGPGGQRVHYLSADKCISLANEVFGFNGWSSSIQNINIDFDIGYGHIENSKGKAAAFEKAKKEGTTDALKRALRMFGNVLGNCIYDRDYLSKVTKVKAVPARWDVGELHRHTDFVPIKEELVTAANAPRNDAPAVIQDVAEGILELPSKLSNEPDTEIDFGSDAFDEADFGEQHLSHPDEISLDEEPPLPLQNHGGSAPSRPNIQRHAGTVNTHAHAVPNHMVTPSKPPQPPPAPIATTRQSGSTLPAPPDRITRPNIQANQYTTPKAQIPARPPQQSAANDSKPFAGRIAQSNHDLPPPLPCNQHKTNAEPSTGNRGSHSPSKPPSPLGSQTPQGNPQMEPGVWYSARAANMTEQGKPAPTFDPKCDSPSIRKTLSITHAKSAPVSRKTFQNVEAQISSQTPHKPNSNNGPLASQSSTYVSPRMGADTVRRARAWYLRKSCSTAND</sequence>
<dbReference type="InterPro" id="IPR041247">
    <property type="entry name" value="Rad52_fam"/>
</dbReference>
<dbReference type="HOGENOM" id="CLU_011431_4_0_1"/>
<dbReference type="Gene3D" id="3.30.390.80">
    <property type="entry name" value="DNA repair protein Rad52/59/22"/>
    <property type="match status" value="2"/>
</dbReference>
<accession>C4JSY0</accession>
<dbReference type="SUPFAM" id="SSF54768">
    <property type="entry name" value="dsRNA-binding domain-like"/>
    <property type="match status" value="1"/>
</dbReference>
<dbReference type="OMA" id="NLHRHAD"/>
<reference evidence="7" key="1">
    <citation type="journal article" date="2009" name="Genome Res.">
        <title>Comparative genomic analyses of the human fungal pathogens Coccidioides and their relatives.</title>
        <authorList>
            <person name="Sharpton T.J."/>
            <person name="Stajich J.E."/>
            <person name="Rounsley S.D."/>
            <person name="Gardner M.J."/>
            <person name="Wortman J.R."/>
            <person name="Jordar V.S."/>
            <person name="Maiti R."/>
            <person name="Kodira C.D."/>
            <person name="Neafsey D.E."/>
            <person name="Zeng Q."/>
            <person name="Hung C.-Y."/>
            <person name="McMahan C."/>
            <person name="Muszewska A."/>
            <person name="Grynberg M."/>
            <person name="Mandel M.A."/>
            <person name="Kellner E.M."/>
            <person name="Barker B.M."/>
            <person name="Galgiani J.N."/>
            <person name="Orbach M.J."/>
            <person name="Kirkland T.N."/>
            <person name="Cole G.T."/>
            <person name="Henn M.R."/>
            <person name="Birren B.W."/>
            <person name="Taylor J.W."/>
        </authorList>
    </citation>
    <scope>NUCLEOTIDE SEQUENCE [LARGE SCALE GENOMIC DNA]</scope>
    <source>
        <strain evidence="7">UAMH 1704</strain>
    </source>
</reference>
<comment type="similarity">
    <text evidence="1">Belongs to the RAD52 family.</text>
</comment>
<dbReference type="OrthoDB" id="206565at2759"/>
<feature type="region of interest" description="Disordered" evidence="5">
    <location>
        <begin position="450"/>
        <end position="480"/>
    </location>
</feature>
<protein>
    <recommendedName>
        <fullName evidence="8">RAD52 DNA repair protein RADC</fullName>
    </recommendedName>
</protein>
<feature type="region of interest" description="Disordered" evidence="5">
    <location>
        <begin position="344"/>
        <end position="397"/>
    </location>
</feature>